<evidence type="ECO:0000256" key="1">
    <source>
        <dbReference type="SAM" id="SignalP"/>
    </source>
</evidence>
<gene>
    <name evidence="2" type="ORF">HYZ11_09300</name>
</gene>
<dbReference type="Proteomes" id="UP000782312">
    <property type="component" value="Unassembled WGS sequence"/>
</dbReference>
<keyword evidence="1" id="KW-0732">Signal</keyword>
<evidence type="ECO:0008006" key="4">
    <source>
        <dbReference type="Google" id="ProtNLM"/>
    </source>
</evidence>
<evidence type="ECO:0000313" key="3">
    <source>
        <dbReference type="Proteomes" id="UP000782312"/>
    </source>
</evidence>
<feature type="signal peptide" evidence="1">
    <location>
        <begin position="1"/>
        <end position="25"/>
    </location>
</feature>
<dbReference type="EMBL" id="JACPUR010000019">
    <property type="protein sequence ID" value="MBI3127786.1"/>
    <property type="molecule type" value="Genomic_DNA"/>
</dbReference>
<dbReference type="AlphaFoldDB" id="A0A932HY73"/>
<sequence length="215" mass="23859">MPRSKPRFLALAAALFFLSLVPREAGTEPEIPPRLESALRLLESVPEGGPLAAFIRRGGVRLHFGTCRIAIESTQASACFDHRSRAITVSRDLDEAPLDFLAALIAHEATHAERSVQTQIGYLFRPSPEARLQLMLVEEAAAYRAQVRVWRVLRNRPGASESEGAPWQRTRAMEHLARRVEKQATEEDLIRLIARDMGYSAYYGEKPAGASAGIE</sequence>
<name>A0A932HY73_UNCTE</name>
<comment type="caution">
    <text evidence="2">The sequence shown here is derived from an EMBL/GenBank/DDBJ whole genome shotgun (WGS) entry which is preliminary data.</text>
</comment>
<evidence type="ECO:0000313" key="2">
    <source>
        <dbReference type="EMBL" id="MBI3127786.1"/>
    </source>
</evidence>
<protein>
    <recommendedName>
        <fullName evidence="4">DUF45 domain-containing protein</fullName>
    </recommendedName>
</protein>
<accession>A0A932HY73</accession>
<feature type="chain" id="PRO_5038126330" description="DUF45 domain-containing protein" evidence="1">
    <location>
        <begin position="26"/>
        <end position="215"/>
    </location>
</feature>
<proteinExistence type="predicted"/>
<reference evidence="2" key="1">
    <citation type="submission" date="2020-07" db="EMBL/GenBank/DDBJ databases">
        <title>Huge and variable diversity of episymbiotic CPR bacteria and DPANN archaea in groundwater ecosystems.</title>
        <authorList>
            <person name="He C.Y."/>
            <person name="Keren R."/>
            <person name="Whittaker M."/>
            <person name="Farag I.F."/>
            <person name="Doudna J."/>
            <person name="Cate J.H.D."/>
            <person name="Banfield J.F."/>
        </authorList>
    </citation>
    <scope>NUCLEOTIDE SEQUENCE</scope>
    <source>
        <strain evidence="2">NC_groundwater_763_Ag_S-0.2um_68_21</strain>
    </source>
</reference>
<organism evidence="2 3">
    <name type="scientific">Tectimicrobiota bacterium</name>
    <dbReference type="NCBI Taxonomy" id="2528274"/>
    <lineage>
        <taxon>Bacteria</taxon>
        <taxon>Pseudomonadati</taxon>
        <taxon>Nitrospinota/Tectimicrobiota group</taxon>
        <taxon>Candidatus Tectimicrobiota</taxon>
    </lineage>
</organism>